<name>A0A919JB18_9ACTN</name>
<evidence type="ECO:0000259" key="1">
    <source>
        <dbReference type="Pfam" id="PF02698"/>
    </source>
</evidence>
<evidence type="ECO:0000313" key="3">
    <source>
        <dbReference type="Proteomes" id="UP000598174"/>
    </source>
</evidence>
<dbReference type="InterPro" id="IPR003848">
    <property type="entry name" value="DUF218"/>
</dbReference>
<accession>A0A919JB18</accession>
<sequence>MDLDIVPGTSGLRLDDVAHVLVPGRGRDGSGFGLTAESLDRLTVAGQLFERVVRPAAGRIVCAGYKSPGDRTGTEWRSPEPPHRVFLGIPEGELMRRELVSRGLPPEAVRAECASVETVTNFLRAESGGYFGDRRPVAIVAQPDHLRRIMSVIAPRTLRRPYLGVLVPQRPPRTEPWAATLASRLIAAVLPADPRLATERATTRAELIWRIVNATGRRR</sequence>
<feature type="domain" description="DUF218" evidence="1">
    <location>
        <begin position="22"/>
        <end position="156"/>
    </location>
</feature>
<evidence type="ECO:0000313" key="2">
    <source>
        <dbReference type="EMBL" id="GIE16552.1"/>
    </source>
</evidence>
<dbReference type="EMBL" id="BOMM01000090">
    <property type="protein sequence ID" value="GIE16552.1"/>
    <property type="molecule type" value="Genomic_DNA"/>
</dbReference>
<organism evidence="2 3">
    <name type="scientific">Paractinoplanes ferrugineus</name>
    <dbReference type="NCBI Taxonomy" id="113564"/>
    <lineage>
        <taxon>Bacteria</taxon>
        <taxon>Bacillati</taxon>
        <taxon>Actinomycetota</taxon>
        <taxon>Actinomycetes</taxon>
        <taxon>Micromonosporales</taxon>
        <taxon>Micromonosporaceae</taxon>
        <taxon>Paractinoplanes</taxon>
    </lineage>
</organism>
<gene>
    <name evidence="2" type="ORF">Afe05nite_83920</name>
</gene>
<comment type="caution">
    <text evidence="2">The sequence shown here is derived from an EMBL/GenBank/DDBJ whole genome shotgun (WGS) entry which is preliminary data.</text>
</comment>
<reference evidence="2" key="1">
    <citation type="submission" date="2021-01" db="EMBL/GenBank/DDBJ databases">
        <title>Whole genome shotgun sequence of Actinoplanes ferrugineus NBRC 15555.</title>
        <authorList>
            <person name="Komaki H."/>
            <person name="Tamura T."/>
        </authorList>
    </citation>
    <scope>NUCLEOTIDE SEQUENCE</scope>
    <source>
        <strain evidence="2">NBRC 15555</strain>
    </source>
</reference>
<proteinExistence type="predicted"/>
<dbReference type="Proteomes" id="UP000598174">
    <property type="component" value="Unassembled WGS sequence"/>
</dbReference>
<protein>
    <recommendedName>
        <fullName evidence="1">DUF218 domain-containing protein</fullName>
    </recommendedName>
</protein>
<keyword evidence="3" id="KW-1185">Reference proteome</keyword>
<dbReference type="AlphaFoldDB" id="A0A919JB18"/>
<dbReference type="Pfam" id="PF02698">
    <property type="entry name" value="DUF218"/>
    <property type="match status" value="1"/>
</dbReference>
<dbReference type="RefSeq" id="WP_203822887.1">
    <property type="nucleotide sequence ID" value="NZ_BAAABP010000053.1"/>
</dbReference>